<dbReference type="CDD" id="cd09086">
    <property type="entry name" value="ExoIII-like_AP-endo"/>
    <property type="match status" value="1"/>
</dbReference>
<name>A0A6J7URC4_9ZZZZ</name>
<organism evidence="8">
    <name type="scientific">freshwater metagenome</name>
    <dbReference type="NCBI Taxonomy" id="449393"/>
    <lineage>
        <taxon>unclassified sequences</taxon>
        <taxon>metagenomes</taxon>
        <taxon>ecological metagenomes</taxon>
    </lineage>
</organism>
<dbReference type="Pfam" id="PF03372">
    <property type="entry name" value="Exo_endo_phos"/>
    <property type="match status" value="1"/>
</dbReference>
<dbReference type="InterPro" id="IPR020847">
    <property type="entry name" value="AP_endonuclease_F1_BS"/>
</dbReference>
<evidence type="ECO:0000313" key="8">
    <source>
        <dbReference type="EMBL" id="CAB5067436.1"/>
    </source>
</evidence>
<dbReference type="NCBIfam" id="TIGR00633">
    <property type="entry name" value="xth"/>
    <property type="match status" value="1"/>
</dbReference>
<dbReference type="InterPro" id="IPR036691">
    <property type="entry name" value="Endo/exonu/phosph_ase_sf"/>
</dbReference>
<keyword evidence="3" id="KW-0479">Metal-binding</keyword>
<evidence type="ECO:0000313" key="7">
    <source>
        <dbReference type="EMBL" id="CAB4602742.1"/>
    </source>
</evidence>
<evidence type="ECO:0000256" key="4">
    <source>
        <dbReference type="ARBA" id="ARBA00022801"/>
    </source>
</evidence>
<proteinExistence type="inferred from homology"/>
<evidence type="ECO:0000256" key="3">
    <source>
        <dbReference type="ARBA" id="ARBA00022723"/>
    </source>
</evidence>
<dbReference type="GO" id="GO:0046872">
    <property type="term" value="F:metal ion binding"/>
    <property type="evidence" value="ECO:0007669"/>
    <property type="project" value="UniProtKB-KW"/>
</dbReference>
<accession>A0A6J7URC4</accession>
<gene>
    <name evidence="7" type="ORF">UFOPK1826_00783</name>
    <name evidence="8" type="ORF">UFOPK4345_01219</name>
</gene>
<dbReference type="EMBL" id="CAFBQV010000227">
    <property type="protein sequence ID" value="CAB5067436.1"/>
    <property type="molecule type" value="Genomic_DNA"/>
</dbReference>
<reference evidence="8" key="1">
    <citation type="submission" date="2020-05" db="EMBL/GenBank/DDBJ databases">
        <authorList>
            <person name="Chiriac C."/>
            <person name="Salcher M."/>
            <person name="Ghai R."/>
            <person name="Kavagutti S V."/>
        </authorList>
    </citation>
    <scope>NUCLEOTIDE SEQUENCE</scope>
</reference>
<dbReference type="EMBL" id="CAEZUN010000086">
    <property type="protein sequence ID" value="CAB4602742.1"/>
    <property type="molecule type" value="Genomic_DNA"/>
</dbReference>
<dbReference type="GO" id="GO:0004519">
    <property type="term" value="F:endonuclease activity"/>
    <property type="evidence" value="ECO:0007669"/>
    <property type="project" value="InterPro"/>
</dbReference>
<dbReference type="PANTHER" id="PTHR43250:SF2">
    <property type="entry name" value="EXODEOXYRIBONUCLEASE III"/>
    <property type="match status" value="1"/>
</dbReference>
<evidence type="ECO:0000256" key="5">
    <source>
        <dbReference type="ARBA" id="ARBA00022842"/>
    </source>
</evidence>
<keyword evidence="4" id="KW-0378">Hydrolase</keyword>
<dbReference type="GO" id="GO:0006281">
    <property type="term" value="P:DNA repair"/>
    <property type="evidence" value="ECO:0007669"/>
    <property type="project" value="InterPro"/>
</dbReference>
<dbReference type="GO" id="GO:0003677">
    <property type="term" value="F:DNA binding"/>
    <property type="evidence" value="ECO:0007669"/>
    <property type="project" value="InterPro"/>
</dbReference>
<dbReference type="InterPro" id="IPR004808">
    <property type="entry name" value="AP_endonuc_1"/>
</dbReference>
<evidence type="ECO:0000256" key="2">
    <source>
        <dbReference type="ARBA" id="ARBA00007092"/>
    </source>
</evidence>
<keyword evidence="5" id="KW-0460">Magnesium</keyword>
<comment type="cofactor">
    <cofactor evidence="1">
        <name>Mg(2+)</name>
        <dbReference type="ChEBI" id="CHEBI:18420"/>
    </cofactor>
</comment>
<dbReference type="GO" id="GO:0008311">
    <property type="term" value="F:double-stranded DNA 3'-5' DNA exonuclease activity"/>
    <property type="evidence" value="ECO:0007669"/>
    <property type="project" value="InterPro"/>
</dbReference>
<protein>
    <submittedName>
        <fullName evidence="8">Unannotated protein</fullName>
    </submittedName>
</protein>
<evidence type="ECO:0000256" key="1">
    <source>
        <dbReference type="ARBA" id="ARBA00001946"/>
    </source>
</evidence>
<comment type="similarity">
    <text evidence="2">Belongs to the DNA repair enzymes AP/ExoA family.</text>
</comment>
<dbReference type="PROSITE" id="PS00726">
    <property type="entry name" value="AP_NUCLEASE_F1_1"/>
    <property type="match status" value="1"/>
</dbReference>
<sequence>MLIATWNVNSLKARLERVTQWVSENTPDVLCMQETKMKNEVFPTSVFSELGYESAHFGQGQWNGVAIISRVGLENVIPNFAPTIEPDGEARIISATCGGVKVVSVYVPNGRALDNDHYTYKLEWMKKLKQHATKIAKPTEDLVIGGDFNIAPTDDDVWDITKFEGATHVSAPERKAFNSLCEWGLTDVYRDMHPEPKVFSWWDYRNGSFHKGEGMRIDFLLATKSLAKRVKSSEIDRNARKGEKPSDHVPVMITVEKK</sequence>
<dbReference type="SUPFAM" id="SSF56219">
    <property type="entry name" value="DNase I-like"/>
    <property type="match status" value="1"/>
</dbReference>
<dbReference type="Gene3D" id="3.60.10.10">
    <property type="entry name" value="Endonuclease/exonuclease/phosphatase"/>
    <property type="match status" value="1"/>
</dbReference>
<dbReference type="InterPro" id="IPR037493">
    <property type="entry name" value="ExoIII-like"/>
</dbReference>
<evidence type="ECO:0000259" key="6">
    <source>
        <dbReference type="Pfam" id="PF03372"/>
    </source>
</evidence>
<dbReference type="NCBIfam" id="TIGR00195">
    <property type="entry name" value="exoDNase_III"/>
    <property type="match status" value="1"/>
</dbReference>
<dbReference type="InterPro" id="IPR005135">
    <property type="entry name" value="Endo/exonuclease/phosphatase"/>
</dbReference>
<feature type="domain" description="Endonuclease/exonuclease/phosphatase" evidence="6">
    <location>
        <begin position="4"/>
        <end position="248"/>
    </location>
</feature>
<dbReference type="AlphaFoldDB" id="A0A6J7URC4"/>
<dbReference type="PANTHER" id="PTHR43250">
    <property type="entry name" value="EXODEOXYRIBONUCLEASE III"/>
    <property type="match status" value="1"/>
</dbReference>
<dbReference type="PROSITE" id="PS51435">
    <property type="entry name" value="AP_NUCLEASE_F1_4"/>
    <property type="match status" value="1"/>
</dbReference>